<dbReference type="PANTHER" id="PTHR32322:SF2">
    <property type="entry name" value="EAMA DOMAIN-CONTAINING PROTEIN"/>
    <property type="match status" value="1"/>
</dbReference>
<reference evidence="7 8" key="1">
    <citation type="submission" date="2017-02" db="EMBL/GenBank/DDBJ databases">
        <authorList>
            <person name="Peterson S.W."/>
        </authorList>
    </citation>
    <scope>NUCLEOTIDE SEQUENCE [LARGE SCALE GENOMIC DNA]</scope>
    <source>
        <strain evidence="7 8">DSM 21481</strain>
    </source>
</reference>
<dbReference type="AlphaFoldDB" id="A0A1T5LQG8"/>
<accession>A0A1T5LQG8</accession>
<feature type="transmembrane region" description="Helical" evidence="6">
    <location>
        <begin position="104"/>
        <end position="124"/>
    </location>
</feature>
<feature type="transmembrane region" description="Helical" evidence="6">
    <location>
        <begin position="6"/>
        <end position="25"/>
    </location>
</feature>
<dbReference type="InterPro" id="IPR050638">
    <property type="entry name" value="AA-Vitamin_Transporters"/>
</dbReference>
<proteinExistence type="inferred from homology"/>
<name>A0A1T5LQG8_9MICO</name>
<evidence type="ECO:0000256" key="1">
    <source>
        <dbReference type="ARBA" id="ARBA00004141"/>
    </source>
</evidence>
<gene>
    <name evidence="7" type="ORF">SAMN04324258_3751</name>
</gene>
<feature type="transmembrane region" description="Helical" evidence="6">
    <location>
        <begin position="130"/>
        <end position="149"/>
    </location>
</feature>
<sequence length="164" mass="16542">MSTGAASLVDAVQPVLVAALVGPLLGQHVRRMQWAGLATASAGVAALVAATFLERRHPATLPAGPLPALHSGVAVVALAVLALVPSLAAYQLSWSLLRRVDVTTLNALLFLVVPTTTLAGAMLFGEPLSAVTAAGLALAALGVAAVLGGETRRRARNGNGPHRP</sequence>
<feature type="transmembrane region" description="Helical" evidence="6">
    <location>
        <begin position="73"/>
        <end position="92"/>
    </location>
</feature>
<dbReference type="GO" id="GO:0016020">
    <property type="term" value="C:membrane"/>
    <property type="evidence" value="ECO:0007669"/>
    <property type="project" value="UniProtKB-SubCell"/>
</dbReference>
<feature type="transmembrane region" description="Helical" evidence="6">
    <location>
        <begin position="34"/>
        <end position="53"/>
    </location>
</feature>
<evidence type="ECO:0000256" key="5">
    <source>
        <dbReference type="ARBA" id="ARBA00023136"/>
    </source>
</evidence>
<keyword evidence="8" id="KW-1185">Reference proteome</keyword>
<dbReference type="EMBL" id="FUZQ01000007">
    <property type="protein sequence ID" value="SKC78200.1"/>
    <property type="molecule type" value="Genomic_DNA"/>
</dbReference>
<comment type="similarity">
    <text evidence="2">Belongs to the EamA transporter family.</text>
</comment>
<dbReference type="SUPFAM" id="SSF103481">
    <property type="entry name" value="Multidrug resistance efflux transporter EmrE"/>
    <property type="match status" value="2"/>
</dbReference>
<dbReference type="InterPro" id="IPR037185">
    <property type="entry name" value="EmrE-like"/>
</dbReference>
<dbReference type="Proteomes" id="UP000189777">
    <property type="component" value="Unassembled WGS sequence"/>
</dbReference>
<keyword evidence="5 6" id="KW-0472">Membrane</keyword>
<dbReference type="RefSeq" id="WP_245807214.1">
    <property type="nucleotide sequence ID" value="NZ_FUZQ01000007.1"/>
</dbReference>
<protein>
    <recommendedName>
        <fullName evidence="9">EamA-like transporter family protein</fullName>
    </recommendedName>
</protein>
<evidence type="ECO:0000256" key="2">
    <source>
        <dbReference type="ARBA" id="ARBA00007362"/>
    </source>
</evidence>
<dbReference type="PANTHER" id="PTHR32322">
    <property type="entry name" value="INNER MEMBRANE TRANSPORTER"/>
    <property type="match status" value="1"/>
</dbReference>
<comment type="subcellular location">
    <subcellularLocation>
        <location evidence="1">Membrane</location>
        <topology evidence="1">Multi-pass membrane protein</topology>
    </subcellularLocation>
</comment>
<evidence type="ECO:0008006" key="9">
    <source>
        <dbReference type="Google" id="ProtNLM"/>
    </source>
</evidence>
<evidence type="ECO:0000256" key="6">
    <source>
        <dbReference type="SAM" id="Phobius"/>
    </source>
</evidence>
<keyword evidence="3 6" id="KW-0812">Transmembrane</keyword>
<evidence type="ECO:0000313" key="7">
    <source>
        <dbReference type="EMBL" id="SKC78200.1"/>
    </source>
</evidence>
<evidence type="ECO:0000313" key="8">
    <source>
        <dbReference type="Proteomes" id="UP000189777"/>
    </source>
</evidence>
<organism evidence="7 8">
    <name type="scientific">Krasilnikoviella flava</name>
    <dbReference type="NCBI Taxonomy" id="526729"/>
    <lineage>
        <taxon>Bacteria</taxon>
        <taxon>Bacillati</taxon>
        <taxon>Actinomycetota</taxon>
        <taxon>Actinomycetes</taxon>
        <taxon>Micrococcales</taxon>
        <taxon>Promicromonosporaceae</taxon>
        <taxon>Krasilnikoviella</taxon>
    </lineage>
</organism>
<evidence type="ECO:0000256" key="4">
    <source>
        <dbReference type="ARBA" id="ARBA00022989"/>
    </source>
</evidence>
<evidence type="ECO:0000256" key="3">
    <source>
        <dbReference type="ARBA" id="ARBA00022692"/>
    </source>
</evidence>
<keyword evidence="4 6" id="KW-1133">Transmembrane helix</keyword>